<protein>
    <submittedName>
        <fullName evidence="1">Uncharacterized protein</fullName>
    </submittedName>
</protein>
<organism evidence="1 2">
    <name type="scientific">Mycolicibacterium aubagnense</name>
    <dbReference type="NCBI Taxonomy" id="319707"/>
    <lineage>
        <taxon>Bacteria</taxon>
        <taxon>Bacillati</taxon>
        <taxon>Actinomycetota</taxon>
        <taxon>Actinomycetes</taxon>
        <taxon>Mycobacteriales</taxon>
        <taxon>Mycobacteriaceae</taxon>
        <taxon>Mycolicibacterium</taxon>
    </lineage>
</organism>
<evidence type="ECO:0000313" key="2">
    <source>
        <dbReference type="Proteomes" id="UP000465609"/>
    </source>
</evidence>
<keyword evidence="2" id="KW-1185">Reference proteome</keyword>
<evidence type="ECO:0000313" key="1">
    <source>
        <dbReference type="EMBL" id="BBX88005.1"/>
    </source>
</evidence>
<reference evidence="1 2" key="1">
    <citation type="journal article" date="2019" name="Emerg. Microbes Infect.">
        <title>Comprehensive subspecies identification of 175 nontuberculous mycobacteria species based on 7547 genomic profiles.</title>
        <authorList>
            <person name="Matsumoto Y."/>
            <person name="Kinjo T."/>
            <person name="Motooka D."/>
            <person name="Nabeya D."/>
            <person name="Jung N."/>
            <person name="Uechi K."/>
            <person name="Horii T."/>
            <person name="Iida T."/>
            <person name="Fujita J."/>
            <person name="Nakamura S."/>
        </authorList>
    </citation>
    <scope>NUCLEOTIDE SEQUENCE [LARGE SCALE GENOMIC DNA]</scope>
    <source>
        <strain evidence="1 2">JCM 15296</strain>
    </source>
</reference>
<sequence>MHGNPVAEAVLSTALRLASENVDPAAISAFLERMERNPSQASRSQLLGWLKACGFCITADGFIVGFKSVCADGLSAHRGAEPVTVVHQDTAQSLTGRIPYPVGSTVWMARDGGF</sequence>
<dbReference type="EMBL" id="AP022577">
    <property type="protein sequence ID" value="BBX88005.1"/>
    <property type="molecule type" value="Genomic_DNA"/>
</dbReference>
<gene>
    <name evidence="1" type="ORF">MAUB_58780</name>
</gene>
<name>A0ABM7IMI7_9MYCO</name>
<dbReference type="Proteomes" id="UP000465609">
    <property type="component" value="Chromosome"/>
</dbReference>
<dbReference type="RefSeq" id="WP_163911871.1">
    <property type="nucleotide sequence ID" value="NZ_AP022577.1"/>
</dbReference>
<accession>A0ABM7IMI7</accession>
<proteinExistence type="predicted"/>